<sequence>MKLLESYQSNSGKRVTLSKSHFYLPCRAAIQRDFLIYMPSSMASNSSMSERSNSTSSEQILETPPGSTDMRWNYGKLMKKDCHLTMQCKKWMKVMKEGVNHLKQHIAGIRGEIKGCPLASDEDMQACR</sequence>
<accession>A0A5P1FDE1</accession>
<name>A0A5P1FDE1_ASPOF</name>
<dbReference type="Gramene" id="ONK75753">
    <property type="protein sequence ID" value="ONK75753"/>
    <property type="gene ID" value="A4U43_C03F20170"/>
</dbReference>
<protein>
    <recommendedName>
        <fullName evidence="4">BED-type domain-containing protein</fullName>
    </recommendedName>
</protein>
<dbReference type="EMBL" id="CM007383">
    <property type="protein sequence ID" value="ONK75753.1"/>
    <property type="molecule type" value="Genomic_DNA"/>
</dbReference>
<gene>
    <name evidence="2" type="ORF">A4U43_C03F20170</name>
</gene>
<evidence type="ECO:0008006" key="4">
    <source>
        <dbReference type="Google" id="ProtNLM"/>
    </source>
</evidence>
<reference evidence="3" key="1">
    <citation type="journal article" date="2017" name="Nat. Commun.">
        <title>The asparagus genome sheds light on the origin and evolution of a young Y chromosome.</title>
        <authorList>
            <person name="Harkess A."/>
            <person name="Zhou J."/>
            <person name="Xu C."/>
            <person name="Bowers J.E."/>
            <person name="Van der Hulst R."/>
            <person name="Ayyampalayam S."/>
            <person name="Mercati F."/>
            <person name="Riccardi P."/>
            <person name="McKain M.R."/>
            <person name="Kakrana A."/>
            <person name="Tang H."/>
            <person name="Ray J."/>
            <person name="Groenendijk J."/>
            <person name="Arikit S."/>
            <person name="Mathioni S.M."/>
            <person name="Nakano M."/>
            <person name="Shan H."/>
            <person name="Telgmann-Rauber A."/>
            <person name="Kanno A."/>
            <person name="Yue Z."/>
            <person name="Chen H."/>
            <person name="Li W."/>
            <person name="Chen Y."/>
            <person name="Xu X."/>
            <person name="Zhang Y."/>
            <person name="Luo S."/>
            <person name="Chen H."/>
            <person name="Gao J."/>
            <person name="Mao Z."/>
            <person name="Pires J.C."/>
            <person name="Luo M."/>
            <person name="Kudrna D."/>
            <person name="Wing R.A."/>
            <person name="Meyers B.C."/>
            <person name="Yi K."/>
            <person name="Kong H."/>
            <person name="Lavrijsen P."/>
            <person name="Sunseri F."/>
            <person name="Falavigna A."/>
            <person name="Ye Y."/>
            <person name="Leebens-Mack J.H."/>
            <person name="Chen G."/>
        </authorList>
    </citation>
    <scope>NUCLEOTIDE SEQUENCE [LARGE SCALE GENOMIC DNA]</scope>
    <source>
        <strain evidence="3">cv. DH0086</strain>
    </source>
</reference>
<feature type="region of interest" description="Disordered" evidence="1">
    <location>
        <begin position="43"/>
        <end position="68"/>
    </location>
</feature>
<proteinExistence type="predicted"/>
<dbReference type="Proteomes" id="UP000243459">
    <property type="component" value="Chromosome 3"/>
</dbReference>
<evidence type="ECO:0000313" key="2">
    <source>
        <dbReference type="EMBL" id="ONK75753.1"/>
    </source>
</evidence>
<evidence type="ECO:0000256" key="1">
    <source>
        <dbReference type="SAM" id="MobiDB-lite"/>
    </source>
</evidence>
<keyword evidence="3" id="KW-1185">Reference proteome</keyword>
<feature type="compositionally biased region" description="Low complexity" evidence="1">
    <location>
        <begin position="43"/>
        <end position="58"/>
    </location>
</feature>
<organism evidence="2 3">
    <name type="scientific">Asparagus officinalis</name>
    <name type="common">Garden asparagus</name>
    <dbReference type="NCBI Taxonomy" id="4686"/>
    <lineage>
        <taxon>Eukaryota</taxon>
        <taxon>Viridiplantae</taxon>
        <taxon>Streptophyta</taxon>
        <taxon>Embryophyta</taxon>
        <taxon>Tracheophyta</taxon>
        <taxon>Spermatophyta</taxon>
        <taxon>Magnoliopsida</taxon>
        <taxon>Liliopsida</taxon>
        <taxon>Asparagales</taxon>
        <taxon>Asparagaceae</taxon>
        <taxon>Asparagoideae</taxon>
        <taxon>Asparagus</taxon>
    </lineage>
</organism>
<dbReference type="AlphaFoldDB" id="A0A5P1FDE1"/>
<evidence type="ECO:0000313" key="3">
    <source>
        <dbReference type="Proteomes" id="UP000243459"/>
    </source>
</evidence>